<evidence type="ECO:0000256" key="8">
    <source>
        <dbReference type="PROSITE-ProRule" id="PRU01193"/>
    </source>
</evidence>
<dbReference type="SMART" id="SM01091">
    <property type="entry name" value="CorC_HlyC"/>
    <property type="match status" value="1"/>
</dbReference>
<protein>
    <submittedName>
        <fullName evidence="12">Hemolysin</fullName>
    </submittedName>
</protein>
<feature type="domain" description="CNNM transmembrane" evidence="11">
    <location>
        <begin position="1"/>
        <end position="196"/>
    </location>
</feature>
<sequence>MDLGIILLLIVLNGIFAMSEIAVVSSRKARLQRMAEDGSQGAAAALKLHSEPSRFLSTIQVGITSIGILSGAVGEAALADPLTQWLSQFPLLGESARVIALSLTVVLLTYMSVVVGELVPKQLALLGPEGIASLVARPMGWLSRLTAPLVWLFSASSGAILRLFGARRSDEPPVTDDEIKVLMGQGAEAGVFHESEQEIVSNVLRLDEQRVAAIMTPRKDMYLVDLAESEAEVRRQVAECPYARVVVCQDGLDRVLGILQRGDLLKPVLENAPFNVRKALRPPVYVPESVTTTHLLESLRRNRAQFALVIDEYGEVQGLVTLNDVLAAIVGDMPSQDDDGEQDVVEREDGSYLMDGGLSIERLKSVLEVKEELPGEEENAFHTLGGLVMHQLGRVPVEADHFHLAGWRFEVVDMDKNRVDKVLLSLGDPETDDQADAA</sequence>
<dbReference type="Gene3D" id="3.10.580.10">
    <property type="entry name" value="CBS-domain"/>
    <property type="match status" value="1"/>
</dbReference>
<keyword evidence="2 8" id="KW-0812">Transmembrane</keyword>
<evidence type="ECO:0000313" key="12">
    <source>
        <dbReference type="EMBL" id="RZT90306.1"/>
    </source>
</evidence>
<keyword evidence="3" id="KW-0677">Repeat</keyword>
<keyword evidence="6 8" id="KW-0472">Membrane</keyword>
<dbReference type="SMART" id="SM00116">
    <property type="entry name" value="CBS"/>
    <property type="match status" value="2"/>
</dbReference>
<dbReference type="Pfam" id="PF03471">
    <property type="entry name" value="CorC_HlyC"/>
    <property type="match status" value="1"/>
</dbReference>
<evidence type="ECO:0000256" key="7">
    <source>
        <dbReference type="PROSITE-ProRule" id="PRU00703"/>
    </source>
</evidence>
<comment type="caution">
    <text evidence="12">The sequence shown here is derived from an EMBL/GenBank/DDBJ whole genome shotgun (WGS) entry which is preliminary data.</text>
</comment>
<evidence type="ECO:0000256" key="4">
    <source>
        <dbReference type="ARBA" id="ARBA00022989"/>
    </source>
</evidence>
<dbReference type="Pfam" id="PF00571">
    <property type="entry name" value="CBS"/>
    <property type="match status" value="1"/>
</dbReference>
<dbReference type="PROSITE" id="PS51846">
    <property type="entry name" value="CNNM"/>
    <property type="match status" value="1"/>
</dbReference>
<evidence type="ECO:0000259" key="10">
    <source>
        <dbReference type="PROSITE" id="PS51371"/>
    </source>
</evidence>
<dbReference type="PROSITE" id="PS51371">
    <property type="entry name" value="CBS"/>
    <property type="match status" value="2"/>
</dbReference>
<evidence type="ECO:0000256" key="9">
    <source>
        <dbReference type="SAM" id="Phobius"/>
    </source>
</evidence>
<keyword evidence="13" id="KW-1185">Reference proteome</keyword>
<comment type="subcellular location">
    <subcellularLocation>
        <location evidence="1">Membrane</location>
        <topology evidence="1">Multi-pass membrane protein</topology>
    </subcellularLocation>
</comment>
<reference evidence="12 13" key="1">
    <citation type="submission" date="2019-02" db="EMBL/GenBank/DDBJ databases">
        <title>Genomic Encyclopedia of Type Strains, Phase IV (KMG-IV): sequencing the most valuable type-strain genomes for metagenomic binning, comparative biology and taxonomic classification.</title>
        <authorList>
            <person name="Goeker M."/>
        </authorList>
    </citation>
    <scope>NUCLEOTIDE SEQUENCE [LARGE SCALE GENOMIC DNA]</scope>
    <source>
        <strain evidence="12 13">DSM 21223</strain>
    </source>
</reference>
<dbReference type="SUPFAM" id="SSF54631">
    <property type="entry name" value="CBS-domain pair"/>
    <property type="match status" value="1"/>
</dbReference>
<gene>
    <name evidence="12" type="ORF">EV678_1118</name>
</gene>
<proteinExistence type="predicted"/>
<dbReference type="InterPro" id="IPR005170">
    <property type="entry name" value="Transptr-assoc_dom"/>
</dbReference>
<dbReference type="InterPro" id="IPR036318">
    <property type="entry name" value="FAD-bd_PCMH-like_sf"/>
</dbReference>
<dbReference type="PANTHER" id="PTHR22777">
    <property type="entry name" value="HEMOLYSIN-RELATED"/>
    <property type="match status" value="1"/>
</dbReference>
<accession>A0ABY0IRU1</accession>
<dbReference type="InterPro" id="IPR044751">
    <property type="entry name" value="Ion_transp-like_CBS"/>
</dbReference>
<feature type="domain" description="CBS" evidence="10">
    <location>
        <begin position="215"/>
        <end position="274"/>
    </location>
</feature>
<evidence type="ECO:0000256" key="1">
    <source>
        <dbReference type="ARBA" id="ARBA00004141"/>
    </source>
</evidence>
<evidence type="ECO:0000256" key="5">
    <source>
        <dbReference type="ARBA" id="ARBA00023122"/>
    </source>
</evidence>
<evidence type="ECO:0000256" key="6">
    <source>
        <dbReference type="ARBA" id="ARBA00023136"/>
    </source>
</evidence>
<dbReference type="Gene3D" id="3.30.465.10">
    <property type="match status" value="1"/>
</dbReference>
<evidence type="ECO:0000313" key="13">
    <source>
        <dbReference type="Proteomes" id="UP000292136"/>
    </source>
</evidence>
<evidence type="ECO:0000259" key="11">
    <source>
        <dbReference type="PROSITE" id="PS51846"/>
    </source>
</evidence>
<dbReference type="SUPFAM" id="SSF56176">
    <property type="entry name" value="FAD-binding/transporter-associated domain-like"/>
    <property type="match status" value="1"/>
</dbReference>
<organism evidence="12 13">
    <name type="scientific">Azospira oryzae</name>
    <dbReference type="NCBI Taxonomy" id="146939"/>
    <lineage>
        <taxon>Bacteria</taxon>
        <taxon>Pseudomonadati</taxon>
        <taxon>Pseudomonadota</taxon>
        <taxon>Betaproteobacteria</taxon>
        <taxon>Rhodocyclales</taxon>
        <taxon>Rhodocyclaceae</taxon>
        <taxon>Azospira</taxon>
    </lineage>
</organism>
<dbReference type="InterPro" id="IPR016169">
    <property type="entry name" value="FAD-bd_PCMH_sub2"/>
</dbReference>
<feature type="domain" description="CBS" evidence="10">
    <location>
        <begin position="279"/>
        <end position="335"/>
    </location>
</feature>
<evidence type="ECO:0000256" key="3">
    <source>
        <dbReference type="ARBA" id="ARBA00022737"/>
    </source>
</evidence>
<feature type="transmembrane region" description="Helical" evidence="9">
    <location>
        <begin position="6"/>
        <end position="24"/>
    </location>
</feature>
<dbReference type="InterPro" id="IPR046342">
    <property type="entry name" value="CBS_dom_sf"/>
</dbReference>
<keyword evidence="5 7" id="KW-0129">CBS domain</keyword>
<dbReference type="InterPro" id="IPR002550">
    <property type="entry name" value="CNNM"/>
</dbReference>
<dbReference type="Pfam" id="PF01595">
    <property type="entry name" value="CNNM"/>
    <property type="match status" value="1"/>
</dbReference>
<dbReference type="InterPro" id="IPR000644">
    <property type="entry name" value="CBS_dom"/>
</dbReference>
<dbReference type="Proteomes" id="UP000292136">
    <property type="component" value="Unassembled WGS sequence"/>
</dbReference>
<dbReference type="PANTHER" id="PTHR22777:SF17">
    <property type="entry name" value="UPF0053 PROTEIN SLL0260"/>
    <property type="match status" value="1"/>
</dbReference>
<keyword evidence="4 8" id="KW-1133">Transmembrane helix</keyword>
<dbReference type="EMBL" id="SHKM01000001">
    <property type="protein sequence ID" value="RZT90306.1"/>
    <property type="molecule type" value="Genomic_DNA"/>
</dbReference>
<feature type="transmembrane region" description="Helical" evidence="9">
    <location>
        <begin position="98"/>
        <end position="120"/>
    </location>
</feature>
<dbReference type="CDD" id="cd04590">
    <property type="entry name" value="CBS_pair_CorC_HlyC_assoc"/>
    <property type="match status" value="1"/>
</dbReference>
<evidence type="ECO:0000256" key="2">
    <source>
        <dbReference type="ARBA" id="ARBA00022692"/>
    </source>
</evidence>
<name>A0ABY0IRU1_9RHOO</name>